<dbReference type="Gene3D" id="3.10.20.90">
    <property type="entry name" value="Phosphatidylinositol 3-kinase Catalytic Subunit, Chain A, domain 1"/>
    <property type="match status" value="1"/>
</dbReference>
<reference evidence="5" key="1">
    <citation type="journal article" date="2017" name="bioRxiv">
        <title>Comparative analysis of the genomes of Stylophora pistillata and Acropora digitifera provides evidence for extensive differences between species of corals.</title>
        <authorList>
            <person name="Voolstra C.R."/>
            <person name="Li Y."/>
            <person name="Liew Y.J."/>
            <person name="Baumgarten S."/>
            <person name="Zoccola D."/>
            <person name="Flot J.-F."/>
            <person name="Tambutte S."/>
            <person name="Allemand D."/>
            <person name="Aranda M."/>
        </authorList>
    </citation>
    <scope>NUCLEOTIDE SEQUENCE [LARGE SCALE GENOMIC DNA]</scope>
</reference>
<dbReference type="Gene3D" id="1.10.533.10">
    <property type="entry name" value="Death Domain, Fas"/>
    <property type="match status" value="1"/>
</dbReference>
<dbReference type="PANTHER" id="PTHR48169:SF7">
    <property type="entry name" value="CASPASE 10"/>
    <property type="match status" value="1"/>
</dbReference>
<dbReference type="Proteomes" id="UP000225706">
    <property type="component" value="Unassembled WGS sequence"/>
</dbReference>
<dbReference type="Pfam" id="PF01335">
    <property type="entry name" value="DED"/>
    <property type="match status" value="1"/>
</dbReference>
<evidence type="ECO:0000259" key="3">
    <source>
        <dbReference type="PROSITE" id="PS50168"/>
    </source>
</evidence>
<dbReference type="SUPFAM" id="SSF54236">
    <property type="entry name" value="Ubiquitin-like"/>
    <property type="match status" value="1"/>
</dbReference>
<organism evidence="4 5">
    <name type="scientific">Stylophora pistillata</name>
    <name type="common">Smooth cauliflower coral</name>
    <dbReference type="NCBI Taxonomy" id="50429"/>
    <lineage>
        <taxon>Eukaryota</taxon>
        <taxon>Metazoa</taxon>
        <taxon>Cnidaria</taxon>
        <taxon>Anthozoa</taxon>
        <taxon>Hexacorallia</taxon>
        <taxon>Scleractinia</taxon>
        <taxon>Astrocoeniina</taxon>
        <taxon>Pocilloporidae</taxon>
        <taxon>Stylophora</taxon>
    </lineage>
</organism>
<evidence type="ECO:0000313" key="5">
    <source>
        <dbReference type="Proteomes" id="UP000225706"/>
    </source>
</evidence>
<dbReference type="EMBL" id="LSMT01001798">
    <property type="protein sequence ID" value="PFX11866.1"/>
    <property type="molecule type" value="Genomic_DNA"/>
</dbReference>
<evidence type="ECO:0000256" key="2">
    <source>
        <dbReference type="SAM" id="MobiDB-lite"/>
    </source>
</evidence>
<dbReference type="OrthoDB" id="100767at2759"/>
<dbReference type="GO" id="GO:0042981">
    <property type="term" value="P:regulation of apoptotic process"/>
    <property type="evidence" value="ECO:0007669"/>
    <property type="project" value="InterPro"/>
</dbReference>
<gene>
    <name evidence="4" type="ORF">AWC38_SpisGene24267</name>
</gene>
<dbReference type="PROSITE" id="PS50168">
    <property type="entry name" value="DED"/>
    <property type="match status" value="1"/>
</dbReference>
<keyword evidence="1" id="KW-0053">Apoptosis</keyword>
<sequence length="487" mass="54908">MELSRKDLERLMFAVGDRLPRIVTENIDSGLKLFEALEEDVHIGPQDLALLHDGFQAIGRMDLARRIQFFPRKLHRTHETDDRQDDIVTDGVGHGSDPEQKESDLPYTGARTAAADKHAMTFRSEVVQPLLRSANAGIRSTSTSLKGGCHLDITIDGYDVGKWALRGGEEMSIERSVFEAKRFTFYRVKSAPKEAGIESGRPENGLVNNECEHASIGDYLKHELQHLMEVMQDPYQVLVLGDKVQLSNDTRIRDQELYYERNLLSATPSNHLPVKLICSPRPTVSVLIPEYIYITVEYKSGDTIYVYITVEYQSGDSIYIYITVEYRSGDSIYIYITVEYQSGDSIYIYITVEYQSGDSISLKIDKEKNLRELMEEVPSFRNPQEKEKATFVFNGKQLCPSKDKGTIASLGICSGSKLGMYFVMTSCRLKLRAATDVRPKKDKHKAQDGEDLEFSKGECKPLSTLTPPAVQAKNRANRMGVGPKSIF</sequence>
<dbReference type="SMART" id="SM00031">
    <property type="entry name" value="DED"/>
    <property type="match status" value="1"/>
</dbReference>
<dbReference type="SUPFAM" id="SSF47986">
    <property type="entry name" value="DEATH domain"/>
    <property type="match status" value="1"/>
</dbReference>
<accession>A0A2B4R3Y5</accession>
<feature type="region of interest" description="Disordered" evidence="2">
    <location>
        <begin position="78"/>
        <end position="106"/>
    </location>
</feature>
<dbReference type="GO" id="GO:0006915">
    <property type="term" value="P:apoptotic process"/>
    <property type="evidence" value="ECO:0007669"/>
    <property type="project" value="UniProtKB-KW"/>
</dbReference>
<evidence type="ECO:0000313" key="4">
    <source>
        <dbReference type="EMBL" id="PFX11866.1"/>
    </source>
</evidence>
<proteinExistence type="predicted"/>
<protein>
    <recommendedName>
        <fullName evidence="3">DED domain-containing protein</fullName>
    </recommendedName>
</protein>
<keyword evidence="5" id="KW-1185">Reference proteome</keyword>
<dbReference type="InterPro" id="IPR011029">
    <property type="entry name" value="DEATH-like_dom_sf"/>
</dbReference>
<dbReference type="InterPro" id="IPR001875">
    <property type="entry name" value="DED_dom"/>
</dbReference>
<dbReference type="InterPro" id="IPR029071">
    <property type="entry name" value="Ubiquitin-like_domsf"/>
</dbReference>
<name>A0A2B4R3Y5_STYPI</name>
<dbReference type="PANTHER" id="PTHR48169">
    <property type="entry name" value="DED DOMAIN-CONTAINING PROTEIN"/>
    <property type="match status" value="1"/>
</dbReference>
<evidence type="ECO:0000256" key="1">
    <source>
        <dbReference type="ARBA" id="ARBA00022703"/>
    </source>
</evidence>
<feature type="domain" description="DED" evidence="3">
    <location>
        <begin position="1"/>
        <end position="69"/>
    </location>
</feature>
<dbReference type="AlphaFoldDB" id="A0A2B4R3Y5"/>
<comment type="caution">
    <text evidence="4">The sequence shown here is derived from an EMBL/GenBank/DDBJ whole genome shotgun (WGS) entry which is preliminary data.</text>
</comment>